<organism evidence="8 9">
    <name type="scientific">Mitosporidium daphniae</name>
    <dbReference type="NCBI Taxonomy" id="1485682"/>
    <lineage>
        <taxon>Eukaryota</taxon>
        <taxon>Fungi</taxon>
        <taxon>Fungi incertae sedis</taxon>
        <taxon>Microsporidia</taxon>
        <taxon>Mitosporidium</taxon>
    </lineage>
</organism>
<comment type="subcellular location">
    <subcellularLocation>
        <location evidence="1">Membrane</location>
        <topology evidence="1">Multi-pass membrane protein</topology>
    </subcellularLocation>
</comment>
<feature type="transmembrane region" description="Helical" evidence="6">
    <location>
        <begin position="204"/>
        <end position="226"/>
    </location>
</feature>
<dbReference type="GeneID" id="25257868"/>
<feature type="transmembrane region" description="Helical" evidence="6">
    <location>
        <begin position="12"/>
        <end position="30"/>
    </location>
</feature>
<feature type="transmembrane region" description="Helical" evidence="6">
    <location>
        <begin position="75"/>
        <end position="96"/>
    </location>
</feature>
<evidence type="ECO:0000256" key="5">
    <source>
        <dbReference type="SAM" id="MobiDB-lite"/>
    </source>
</evidence>
<feature type="transmembrane region" description="Helical" evidence="6">
    <location>
        <begin position="103"/>
        <end position="125"/>
    </location>
</feature>
<comment type="caution">
    <text evidence="8">The sequence shown here is derived from an EMBL/GenBank/DDBJ whole genome shotgun (WGS) entry which is preliminary data.</text>
</comment>
<evidence type="ECO:0000313" key="9">
    <source>
        <dbReference type="Proteomes" id="UP000029725"/>
    </source>
</evidence>
<dbReference type="VEuPathDB" id="MicrosporidiaDB:DI09_100p100"/>
<feature type="transmembrane region" description="Helical" evidence="6">
    <location>
        <begin position="323"/>
        <end position="346"/>
    </location>
</feature>
<evidence type="ECO:0000256" key="4">
    <source>
        <dbReference type="ARBA" id="ARBA00023136"/>
    </source>
</evidence>
<keyword evidence="3 6" id="KW-1133">Transmembrane helix</keyword>
<gene>
    <name evidence="8" type="ORF">DI09_100p100</name>
</gene>
<evidence type="ECO:0000256" key="1">
    <source>
        <dbReference type="ARBA" id="ARBA00004141"/>
    </source>
</evidence>
<feature type="transmembrane region" description="Helical" evidence="6">
    <location>
        <begin position="358"/>
        <end position="378"/>
    </location>
</feature>
<feature type="transmembrane region" description="Helical" evidence="6">
    <location>
        <begin position="390"/>
        <end position="419"/>
    </location>
</feature>
<dbReference type="OrthoDB" id="2190219at2759"/>
<keyword evidence="4 6" id="KW-0472">Membrane</keyword>
<keyword evidence="2 6" id="KW-0812">Transmembrane</keyword>
<feature type="transmembrane region" description="Helical" evidence="6">
    <location>
        <begin position="179"/>
        <end position="197"/>
    </location>
</feature>
<dbReference type="InterPro" id="IPR004712">
    <property type="entry name" value="Na+/H+_antiporter_fungi"/>
</dbReference>
<dbReference type="EMBL" id="JMKJ01000001">
    <property type="protein sequence ID" value="KGG53246.1"/>
    <property type="molecule type" value="Genomic_DNA"/>
</dbReference>
<evidence type="ECO:0000256" key="6">
    <source>
        <dbReference type="SAM" id="Phobius"/>
    </source>
</evidence>
<keyword evidence="9" id="KW-1185">Reference proteome</keyword>
<dbReference type="GO" id="GO:0120029">
    <property type="term" value="P:proton export across plasma membrane"/>
    <property type="evidence" value="ECO:0007669"/>
    <property type="project" value="InterPro"/>
</dbReference>
<dbReference type="GO" id="GO:0036376">
    <property type="term" value="P:sodium ion export across plasma membrane"/>
    <property type="evidence" value="ECO:0007669"/>
    <property type="project" value="InterPro"/>
</dbReference>
<dbReference type="GO" id="GO:0015385">
    <property type="term" value="F:sodium:proton antiporter activity"/>
    <property type="evidence" value="ECO:0007669"/>
    <property type="project" value="InterPro"/>
</dbReference>
<evidence type="ECO:0000256" key="2">
    <source>
        <dbReference type="ARBA" id="ARBA00022692"/>
    </source>
</evidence>
<feature type="transmembrane region" description="Helical" evidence="6">
    <location>
        <begin position="300"/>
        <end position="317"/>
    </location>
</feature>
<proteinExistence type="predicted"/>
<dbReference type="GO" id="GO:0042391">
    <property type="term" value="P:regulation of membrane potential"/>
    <property type="evidence" value="ECO:0007669"/>
    <property type="project" value="InterPro"/>
</dbReference>
<dbReference type="RefSeq" id="XP_013239682.1">
    <property type="nucleotide sequence ID" value="XM_013384228.1"/>
</dbReference>
<dbReference type="PANTHER" id="PTHR31382">
    <property type="entry name" value="NA(+)/H(+) ANTIPORTER"/>
    <property type="match status" value="1"/>
</dbReference>
<reference evidence="8 9" key="1">
    <citation type="submission" date="2014-04" db="EMBL/GenBank/DDBJ databases">
        <title>A new species of microsporidia sheds light on the evolution of extreme parasitism.</title>
        <authorList>
            <person name="Haag K.L."/>
            <person name="James T.Y."/>
            <person name="Larsson R."/>
            <person name="Schaer T.M."/>
            <person name="Refardt D."/>
            <person name="Pombert J.-F."/>
            <person name="Ebert D."/>
        </authorList>
    </citation>
    <scope>NUCLEOTIDE SEQUENCE [LARGE SCALE GENOMIC DNA]</scope>
    <source>
        <strain evidence="8 9">UGP3</strain>
        <tissue evidence="8">Spores</tissue>
    </source>
</reference>
<feature type="region of interest" description="Disordered" evidence="5">
    <location>
        <begin position="598"/>
        <end position="617"/>
    </location>
</feature>
<evidence type="ECO:0000259" key="7">
    <source>
        <dbReference type="Pfam" id="PF00999"/>
    </source>
</evidence>
<name>A0A098VZR4_9MICR</name>
<protein>
    <recommendedName>
        <fullName evidence="7">Cation/H+ exchanger transmembrane domain-containing protein</fullName>
    </recommendedName>
</protein>
<feature type="transmembrane region" description="Helical" evidence="6">
    <location>
        <begin position="42"/>
        <end position="63"/>
    </location>
</feature>
<dbReference type="InterPro" id="IPR006153">
    <property type="entry name" value="Cation/H_exchanger_TM"/>
</dbReference>
<feature type="transmembrane region" description="Helical" evidence="6">
    <location>
        <begin position="246"/>
        <end position="279"/>
    </location>
</feature>
<feature type="domain" description="Cation/H+ exchanger transmembrane" evidence="7">
    <location>
        <begin position="21"/>
        <end position="415"/>
    </location>
</feature>
<dbReference type="HOGENOM" id="CLU_415648_0_0_1"/>
<dbReference type="Proteomes" id="UP000029725">
    <property type="component" value="Unassembled WGS sequence"/>
</dbReference>
<accession>A0A098VZR4</accession>
<dbReference type="GO" id="GO:0005886">
    <property type="term" value="C:plasma membrane"/>
    <property type="evidence" value="ECO:0007669"/>
    <property type="project" value="InterPro"/>
</dbReference>
<dbReference type="Pfam" id="PF00999">
    <property type="entry name" value="Na_H_Exchanger"/>
    <property type="match status" value="1"/>
</dbReference>
<evidence type="ECO:0000313" key="8">
    <source>
        <dbReference type="EMBL" id="KGG53246.1"/>
    </source>
</evidence>
<evidence type="ECO:0000256" key="3">
    <source>
        <dbReference type="ARBA" id="ARBA00022989"/>
    </source>
</evidence>
<dbReference type="PANTHER" id="PTHR31382:SF1">
    <property type="entry name" value="SODIUM ION_PROTON EXCHANGER (EUROFUNG)"/>
    <property type="match status" value="1"/>
</dbReference>
<dbReference type="AlphaFoldDB" id="A0A098VZR4"/>
<sequence length="660" mass="73396">MLQNLSDPFYQTLAIVGLFIIFFGLVSLFIKERLYLTESLVAVLIGIIFGPMCASIITPYEWFSESTFYRILLEFSRIIISFQVMAVGLSIPGIYLKKHWRDLMMFLGPIMCVMWAISSLAVWLFSGLDIWSSLMVGACLAPTDPVLANSVIKGKFANRYIPSHLRNLLSVESGANDGLGFPFLMLPVSLLMHAGAVGPALKEWVLVTWVYEITFSIVIGAVVGILSKKALEASQKYKLIDNDSFLVYSMAVAMATTGLVALISSDDLLAVFIAGTVFSYDDDRYTQATRESHFQEVIDMLFNLIFFILLGAVFPWQDFKALGVGRLLFISITILLFRRLPVVMLLKPFIGQLRTGREAFFAGWFGPMGVGAIFFAMVCRHHTGIPQETASAIFTIVSFVVLSSIVIHGITVPITHFHLKNRARRKAARKKGFFSENSVPVVGAVSTPIGTSGTLDLQNGVSSHSVDEKNSSENSAIVDIHPPILRDIPEPRLVDQDIEGEGDDDINHRRERNLIYGANQSNMASPDISSMLPLGGGRRKVADISSAFAHPSELSTTTETEDMGLTTEDDSNVHSHRRHIKKEPYRMRPVTTTDFEDESQYDDYDDVNGGNRNRTALYDENSINSGQESTSTETFDGRNLRQEQILARMKTHSFKPVSQH</sequence>